<proteinExistence type="predicted"/>
<reference evidence="1" key="2">
    <citation type="submission" date="2018-12" db="EMBL/GenBank/DDBJ databases">
        <title>Draft genome sequence of Flaovobacterium columnare ARS1 isolated from channel catfish in Alabama.</title>
        <authorList>
            <person name="Cai W."/>
            <person name="Arias C."/>
        </authorList>
    </citation>
    <scope>NUCLEOTIDE SEQUENCE [LARGE SCALE GENOMIC DNA]</scope>
    <source>
        <strain evidence="1">ARS1</strain>
    </source>
</reference>
<evidence type="ECO:0000313" key="2">
    <source>
        <dbReference type="EMBL" id="SPE78495.1"/>
    </source>
</evidence>
<dbReference type="RefSeq" id="WP_127822803.1">
    <property type="nucleotide sequence ID" value="NZ_RQSM01000001.1"/>
</dbReference>
<evidence type="ECO:0000313" key="4">
    <source>
        <dbReference type="Proteomes" id="UP000288951"/>
    </source>
</evidence>
<dbReference type="Proteomes" id="UP000288951">
    <property type="component" value="Unassembled WGS sequence"/>
</dbReference>
<organism evidence="2 3">
    <name type="scientific">Flavobacterium columnare</name>
    <dbReference type="NCBI Taxonomy" id="996"/>
    <lineage>
        <taxon>Bacteria</taxon>
        <taxon>Pseudomonadati</taxon>
        <taxon>Bacteroidota</taxon>
        <taxon>Flavobacteriia</taxon>
        <taxon>Flavobacteriales</taxon>
        <taxon>Flavobacteriaceae</taxon>
        <taxon>Flavobacterium</taxon>
    </lineage>
</organism>
<protein>
    <submittedName>
        <fullName evidence="2">Uncharacterized protein</fullName>
    </submittedName>
</protein>
<dbReference type="AlphaFoldDB" id="A0A2N9PDT3"/>
<name>A0A2N9PDT3_9FLAO</name>
<dbReference type="EMBL" id="RQSM01000001">
    <property type="protein sequence ID" value="RVU92083.1"/>
    <property type="molecule type" value="Genomic_DNA"/>
</dbReference>
<evidence type="ECO:0000313" key="3">
    <source>
        <dbReference type="Proteomes" id="UP000238180"/>
    </source>
</evidence>
<reference evidence="2" key="1">
    <citation type="submission" date="2018-02" db="EMBL/GenBank/DDBJ databases">
        <authorList>
            <person name="Cohen D.B."/>
            <person name="Kent A.D."/>
        </authorList>
    </citation>
    <scope>NUCLEOTIDE SEQUENCE [LARGE SCALE GENOMIC DNA]</scope>
    <source>
        <strain evidence="2">CIP109753</strain>
    </source>
</reference>
<accession>A0A2N9PDT3</accession>
<keyword evidence="4" id="KW-1185">Reference proteome</keyword>
<dbReference type="EMBL" id="OLKH01000143">
    <property type="protein sequence ID" value="SPE78495.1"/>
    <property type="molecule type" value="Genomic_DNA"/>
</dbReference>
<sequence length="82" mass="9872">MLELEENEIYTILVLKLPKPKRTTKYTNQEILHDIITVNLNLKDSIIYKNDVESKKMFIFISTKVRFESEWVELYNHITLKI</sequence>
<gene>
    <name evidence="1" type="ORF">EH230_00845</name>
    <name evidence="2" type="ORF">FLACOL_02511</name>
</gene>
<dbReference type="Proteomes" id="UP000238180">
    <property type="component" value="Unassembled WGS sequence"/>
</dbReference>
<evidence type="ECO:0000313" key="1">
    <source>
        <dbReference type="EMBL" id="RVU92083.1"/>
    </source>
</evidence>